<proteinExistence type="predicted"/>
<name>A0A6P1YFB1_9FIRM</name>
<evidence type="ECO:0000313" key="1">
    <source>
        <dbReference type="EMBL" id="QIB27463.1"/>
    </source>
</evidence>
<dbReference type="RefSeq" id="WP_156099358.1">
    <property type="nucleotide sequence ID" value="NZ_CAJUGK010000013.1"/>
</dbReference>
<protein>
    <submittedName>
        <fullName evidence="1">Uncharacterized protein</fullName>
    </submittedName>
</protein>
<accession>A0A6P1YFB1</accession>
<gene>
    <name evidence="1" type="ORF">G3A45_09280</name>
</gene>
<dbReference type="KEGG" id="cazo:G3A45_09280"/>
<dbReference type="AlphaFoldDB" id="A0A6P1YFB1"/>
<dbReference type="EMBL" id="CP048617">
    <property type="protein sequence ID" value="QIB27463.1"/>
    <property type="molecule type" value="Genomic_DNA"/>
</dbReference>
<sequence length="51" mass="5755">MEKRKSLYNRISEANILPDGLLKEVSYDVLALAIVAKNRPLASKNKNNNLK</sequence>
<reference evidence="1 2" key="1">
    <citation type="submission" date="2020-02" db="EMBL/GenBank/DDBJ databases">
        <title>Thermophilic hydrogen producing bacteria, Caloranaerobacter azorensis.</title>
        <authorList>
            <person name="Baek K."/>
        </authorList>
    </citation>
    <scope>NUCLEOTIDE SEQUENCE [LARGE SCALE GENOMIC DNA]</scope>
    <source>
        <strain evidence="1 2">T3-1</strain>
    </source>
</reference>
<dbReference type="Proteomes" id="UP000464452">
    <property type="component" value="Chromosome"/>
</dbReference>
<evidence type="ECO:0000313" key="2">
    <source>
        <dbReference type="Proteomes" id="UP000464452"/>
    </source>
</evidence>
<organism evidence="1 2">
    <name type="scientific">Caloranaerobacter azorensis</name>
    <dbReference type="NCBI Taxonomy" id="116090"/>
    <lineage>
        <taxon>Bacteria</taxon>
        <taxon>Bacillati</taxon>
        <taxon>Bacillota</taxon>
        <taxon>Tissierellia</taxon>
        <taxon>Tissierellales</taxon>
        <taxon>Thermohalobacteraceae</taxon>
        <taxon>Caloranaerobacter</taxon>
    </lineage>
</organism>